<dbReference type="InterPro" id="IPR052155">
    <property type="entry name" value="Biofilm_reg_signaling"/>
</dbReference>
<dbReference type="CDD" id="cd01949">
    <property type="entry name" value="GGDEF"/>
    <property type="match status" value="1"/>
</dbReference>
<feature type="compositionally biased region" description="Pro residues" evidence="1">
    <location>
        <begin position="41"/>
        <end position="58"/>
    </location>
</feature>
<evidence type="ECO:0000256" key="1">
    <source>
        <dbReference type="SAM" id="MobiDB-lite"/>
    </source>
</evidence>
<dbReference type="Pfam" id="PF00990">
    <property type="entry name" value="GGDEF"/>
    <property type="match status" value="1"/>
</dbReference>
<dbReference type="SMART" id="SM00091">
    <property type="entry name" value="PAS"/>
    <property type="match status" value="2"/>
</dbReference>
<keyword evidence="4" id="KW-0548">Nucleotidyltransferase</keyword>
<dbReference type="SUPFAM" id="SSF55785">
    <property type="entry name" value="PYP-like sensor domain (PAS domain)"/>
    <property type="match status" value="2"/>
</dbReference>
<dbReference type="EC" id="2.7.7.65" evidence="4"/>
<comment type="caution">
    <text evidence="4">The sequence shown here is derived from an EMBL/GenBank/DDBJ whole genome shotgun (WGS) entry which is preliminary data.</text>
</comment>
<keyword evidence="5" id="KW-1185">Reference proteome</keyword>
<dbReference type="NCBIfam" id="TIGR00229">
    <property type="entry name" value="sensory_box"/>
    <property type="match status" value="1"/>
</dbReference>
<dbReference type="Gene3D" id="3.30.70.270">
    <property type="match status" value="1"/>
</dbReference>
<dbReference type="InterPro" id="IPR000014">
    <property type="entry name" value="PAS"/>
</dbReference>
<dbReference type="PANTHER" id="PTHR44757">
    <property type="entry name" value="DIGUANYLATE CYCLASE DGCP"/>
    <property type="match status" value="1"/>
</dbReference>
<dbReference type="RefSeq" id="WP_341410947.1">
    <property type="nucleotide sequence ID" value="NZ_JBBUTH010000007.1"/>
</dbReference>
<feature type="compositionally biased region" description="Low complexity" evidence="1">
    <location>
        <begin position="27"/>
        <end position="40"/>
    </location>
</feature>
<dbReference type="Gene3D" id="3.30.450.20">
    <property type="entry name" value="PAS domain"/>
    <property type="match status" value="2"/>
</dbReference>
<dbReference type="Proteomes" id="UP001365405">
    <property type="component" value="Unassembled WGS sequence"/>
</dbReference>
<evidence type="ECO:0000259" key="3">
    <source>
        <dbReference type="PROSITE" id="PS50887"/>
    </source>
</evidence>
<dbReference type="InterPro" id="IPR043128">
    <property type="entry name" value="Rev_trsase/Diguanyl_cyclase"/>
</dbReference>
<dbReference type="CDD" id="cd00130">
    <property type="entry name" value="PAS"/>
    <property type="match status" value="1"/>
</dbReference>
<dbReference type="SUPFAM" id="SSF55073">
    <property type="entry name" value="Nucleotide cyclase"/>
    <property type="match status" value="1"/>
</dbReference>
<feature type="region of interest" description="Disordered" evidence="1">
    <location>
        <begin position="460"/>
        <end position="507"/>
    </location>
</feature>
<organism evidence="4 5">
    <name type="scientific">Pseudaquabacterium inlustre</name>
    <dbReference type="NCBI Taxonomy" id="2984192"/>
    <lineage>
        <taxon>Bacteria</taxon>
        <taxon>Pseudomonadati</taxon>
        <taxon>Pseudomonadota</taxon>
        <taxon>Betaproteobacteria</taxon>
        <taxon>Burkholderiales</taxon>
        <taxon>Sphaerotilaceae</taxon>
        <taxon>Pseudaquabacterium</taxon>
    </lineage>
</organism>
<dbReference type="PANTHER" id="PTHR44757:SF2">
    <property type="entry name" value="BIOFILM ARCHITECTURE MAINTENANCE PROTEIN MBAA"/>
    <property type="match status" value="1"/>
</dbReference>
<dbReference type="InterPro" id="IPR000160">
    <property type="entry name" value="GGDEF_dom"/>
</dbReference>
<dbReference type="NCBIfam" id="TIGR00254">
    <property type="entry name" value="GGDEF"/>
    <property type="match status" value="1"/>
</dbReference>
<evidence type="ECO:0000313" key="4">
    <source>
        <dbReference type="EMBL" id="MEK8051259.1"/>
    </source>
</evidence>
<feature type="region of interest" description="Disordered" evidence="1">
    <location>
        <begin position="523"/>
        <end position="542"/>
    </location>
</feature>
<proteinExistence type="predicted"/>
<reference evidence="4 5" key="1">
    <citation type="submission" date="2024-04" db="EMBL/GenBank/DDBJ databases">
        <title>Novel species of the genus Ideonella isolated from streams.</title>
        <authorList>
            <person name="Lu H."/>
        </authorList>
    </citation>
    <scope>NUCLEOTIDE SEQUENCE [LARGE SCALE GENOMIC DNA]</scope>
    <source>
        <strain evidence="4 5">DXS22W</strain>
    </source>
</reference>
<evidence type="ECO:0000313" key="5">
    <source>
        <dbReference type="Proteomes" id="UP001365405"/>
    </source>
</evidence>
<accession>A0ABU9CKL2</accession>
<keyword evidence="4" id="KW-0808">Transferase</keyword>
<dbReference type="PROSITE" id="PS50112">
    <property type="entry name" value="PAS"/>
    <property type="match status" value="1"/>
</dbReference>
<dbReference type="InterPro" id="IPR013656">
    <property type="entry name" value="PAS_4"/>
</dbReference>
<feature type="region of interest" description="Disordered" evidence="1">
    <location>
        <begin position="1"/>
        <end position="60"/>
    </location>
</feature>
<dbReference type="EMBL" id="JBBUTH010000007">
    <property type="protein sequence ID" value="MEK8051259.1"/>
    <property type="molecule type" value="Genomic_DNA"/>
</dbReference>
<gene>
    <name evidence="4" type="ORF">AACH10_13495</name>
</gene>
<dbReference type="GO" id="GO:0052621">
    <property type="term" value="F:diguanylate cyclase activity"/>
    <property type="evidence" value="ECO:0007669"/>
    <property type="project" value="UniProtKB-EC"/>
</dbReference>
<feature type="domain" description="PAS" evidence="2">
    <location>
        <begin position="184"/>
        <end position="254"/>
    </location>
</feature>
<name>A0ABU9CKL2_9BURK</name>
<feature type="domain" description="GGDEF" evidence="3">
    <location>
        <begin position="336"/>
        <end position="469"/>
    </location>
</feature>
<feature type="compositionally biased region" description="Low complexity" evidence="1">
    <location>
        <begin position="474"/>
        <end position="507"/>
    </location>
</feature>
<protein>
    <submittedName>
        <fullName evidence="4">Diguanylate cyclase</fullName>
        <ecNumber evidence="4">2.7.7.65</ecNumber>
    </submittedName>
</protein>
<sequence length="542" mass="57367">MPPLHSPTPPPPGPATPPSLAQRIGLAWRAARAAWRQSAPAPTPPMAPPSPAAAPAPPVAGDGGLADLLAHSPDLVLHLDADGRVVGGNERAALHLRAALLPGARLRRLAAPGEWRRWLRQIRPTLLIRGVWAGETTLRLEGRHVPFALTVLAQRDRAGRWQGCTAVLRDLSADQAAHQQTQRQNQILSAITEALPATVVIVDSQGRYRYVNSAFERYAGRPAADIIGRTAGEVLGADEVARRRPFMKQAFAGEPVEFVLDYPTPEGTTWLALSCLPIKLDGVFDGFVGISQDITMQRREQERLAHLAERDPLTGLLNRAGFEQRVQQQRLQGTGDELALLYIDLDHFKAINDTLGHAAGDQVLQGVARRLQRAVRSTDLVCRLGGDEFAILLTGVCDRAIARGVGDKVLAAVGRPFELSGQTRHVGASIGVAVLPRAQASVAELLHEADARLYRAKAAGRGRQVGEDEPTDGAPAPRAAVTAVEPAPPTSALASAEPGTTPAAATASALVASAMARRAPVMPGAPGTPVAPPLADTTPAPH</sequence>
<dbReference type="InterPro" id="IPR035965">
    <property type="entry name" value="PAS-like_dom_sf"/>
</dbReference>
<evidence type="ECO:0000259" key="2">
    <source>
        <dbReference type="PROSITE" id="PS50112"/>
    </source>
</evidence>
<dbReference type="SMART" id="SM00267">
    <property type="entry name" value="GGDEF"/>
    <property type="match status" value="1"/>
</dbReference>
<feature type="compositionally biased region" description="Pro residues" evidence="1">
    <location>
        <begin position="1"/>
        <end position="17"/>
    </location>
</feature>
<dbReference type="InterPro" id="IPR029787">
    <property type="entry name" value="Nucleotide_cyclase"/>
</dbReference>
<dbReference type="PROSITE" id="PS50887">
    <property type="entry name" value="GGDEF"/>
    <property type="match status" value="1"/>
</dbReference>
<dbReference type="Pfam" id="PF08448">
    <property type="entry name" value="PAS_4"/>
    <property type="match status" value="2"/>
</dbReference>